<dbReference type="EMBL" id="OU900094">
    <property type="protein sequence ID" value="CAG9855009.1"/>
    <property type="molecule type" value="Genomic_DNA"/>
</dbReference>
<dbReference type="SUPFAM" id="SSF69593">
    <property type="entry name" value="Glycerol-3-phosphate (1)-acyltransferase"/>
    <property type="match status" value="1"/>
</dbReference>
<evidence type="ECO:0000313" key="7">
    <source>
        <dbReference type="Proteomes" id="UP001153712"/>
    </source>
</evidence>
<evidence type="ECO:0000256" key="1">
    <source>
        <dbReference type="ARBA" id="ARBA00008655"/>
    </source>
</evidence>
<feature type="transmembrane region" description="Helical" evidence="4">
    <location>
        <begin position="12"/>
        <end position="34"/>
    </location>
</feature>
<keyword evidence="4" id="KW-1133">Transmembrane helix</keyword>
<keyword evidence="4" id="KW-0472">Membrane</keyword>
<dbReference type="Proteomes" id="UP001153712">
    <property type="component" value="Chromosome 1"/>
</dbReference>
<accession>A0A9N9TH13</accession>
<proteinExistence type="inferred from homology"/>
<reference evidence="6" key="1">
    <citation type="submission" date="2022-01" db="EMBL/GenBank/DDBJ databases">
        <authorList>
            <person name="King R."/>
        </authorList>
    </citation>
    <scope>NUCLEOTIDE SEQUENCE</scope>
</reference>
<evidence type="ECO:0000256" key="3">
    <source>
        <dbReference type="ARBA" id="ARBA00023315"/>
    </source>
</evidence>
<dbReference type="SMART" id="SM00563">
    <property type="entry name" value="PlsC"/>
    <property type="match status" value="1"/>
</dbReference>
<protein>
    <recommendedName>
        <fullName evidence="5">Phospholipid/glycerol acyltransferase domain-containing protein</fullName>
    </recommendedName>
</protein>
<evidence type="ECO:0000256" key="4">
    <source>
        <dbReference type="SAM" id="Phobius"/>
    </source>
</evidence>
<evidence type="ECO:0000259" key="5">
    <source>
        <dbReference type="SMART" id="SM00563"/>
    </source>
</evidence>
<dbReference type="GO" id="GO:0005783">
    <property type="term" value="C:endoplasmic reticulum"/>
    <property type="evidence" value="ECO:0007669"/>
    <property type="project" value="TreeGrafter"/>
</dbReference>
<dbReference type="CDD" id="cd07990">
    <property type="entry name" value="LPLAT_LCLAT1-like"/>
    <property type="match status" value="1"/>
</dbReference>
<gene>
    <name evidence="6" type="ORF">PHYEVI_LOCUS1469</name>
</gene>
<evidence type="ECO:0000313" key="6">
    <source>
        <dbReference type="EMBL" id="CAG9855009.1"/>
    </source>
</evidence>
<dbReference type="PANTHER" id="PTHR10983:SF16">
    <property type="entry name" value="LYSOCARDIOLIPIN ACYLTRANSFERASE 1"/>
    <property type="match status" value="1"/>
</dbReference>
<sequence length="377" mass="44860">MALFKGLLYFYLWYSSIFAGYVFLFCPLFPVLLISNKLYRYISDILFTYWQYYPTALTEFLFGCNIQVSGDAIRTGETSLLVMNHRTRTDWNFFWPVLYHSVEGRGKLAHSTKFILKDKIRHIPGPGWIMQLACFLYIKRNWLVDRFVFEKYINYVARIKYKHSLLIFPEGTDLTQDTKKSSDRYAEKNNLPTYDYVLHPRTTGFVYLAKQLLSSDNLDAIYDITLAYPDVIPETERYLLEGKFPKEVRVHLVRYPKSILPTTEEDLKRFLEKRWCDKEKTINEFLSTGNFLHGRVLRCDRKWELYLAFAFWTVLPYISIYTFIVMESFRNLVVSHTLFLLSLNFLWDGFQHFEMVVQETRDKIVDAVRRFVPGLGR</sequence>
<evidence type="ECO:0000256" key="2">
    <source>
        <dbReference type="ARBA" id="ARBA00022679"/>
    </source>
</evidence>
<comment type="similarity">
    <text evidence="1">Belongs to the 1-acyl-sn-glycerol-3-phosphate acyltransferase family.</text>
</comment>
<feature type="domain" description="Phospholipid/glycerol acyltransferase" evidence="5">
    <location>
        <begin position="79"/>
        <end position="206"/>
    </location>
</feature>
<keyword evidence="2" id="KW-0808">Transferase</keyword>
<dbReference type="Pfam" id="PF01553">
    <property type="entry name" value="Acyltransferase"/>
    <property type="match status" value="1"/>
</dbReference>
<dbReference type="InterPro" id="IPR032098">
    <property type="entry name" value="Acyltransf_C"/>
</dbReference>
<dbReference type="Pfam" id="PF16076">
    <property type="entry name" value="Acyltransf_C"/>
    <property type="match status" value="1"/>
</dbReference>
<keyword evidence="7" id="KW-1185">Reference proteome</keyword>
<dbReference type="GO" id="GO:0036149">
    <property type="term" value="P:phosphatidylinositol acyl-chain remodeling"/>
    <property type="evidence" value="ECO:0007669"/>
    <property type="project" value="TreeGrafter"/>
</dbReference>
<name>A0A9N9TH13_PHYSR</name>
<organism evidence="6 7">
    <name type="scientific">Phyllotreta striolata</name>
    <name type="common">Striped flea beetle</name>
    <name type="synonym">Crioceris striolata</name>
    <dbReference type="NCBI Taxonomy" id="444603"/>
    <lineage>
        <taxon>Eukaryota</taxon>
        <taxon>Metazoa</taxon>
        <taxon>Ecdysozoa</taxon>
        <taxon>Arthropoda</taxon>
        <taxon>Hexapoda</taxon>
        <taxon>Insecta</taxon>
        <taxon>Pterygota</taxon>
        <taxon>Neoptera</taxon>
        <taxon>Endopterygota</taxon>
        <taxon>Coleoptera</taxon>
        <taxon>Polyphaga</taxon>
        <taxon>Cucujiformia</taxon>
        <taxon>Chrysomeloidea</taxon>
        <taxon>Chrysomelidae</taxon>
        <taxon>Galerucinae</taxon>
        <taxon>Alticini</taxon>
        <taxon>Phyllotreta</taxon>
    </lineage>
</organism>
<feature type="transmembrane region" description="Helical" evidence="4">
    <location>
        <begin position="305"/>
        <end position="326"/>
    </location>
</feature>
<dbReference type="GO" id="GO:0016746">
    <property type="term" value="F:acyltransferase activity"/>
    <property type="evidence" value="ECO:0007669"/>
    <property type="project" value="UniProtKB-KW"/>
</dbReference>
<dbReference type="PANTHER" id="PTHR10983">
    <property type="entry name" value="1-ACYLGLYCEROL-3-PHOSPHATE ACYLTRANSFERASE-RELATED"/>
    <property type="match status" value="1"/>
</dbReference>
<dbReference type="InterPro" id="IPR002123">
    <property type="entry name" value="Plipid/glycerol_acylTrfase"/>
</dbReference>
<dbReference type="AlphaFoldDB" id="A0A9N9TH13"/>
<dbReference type="OrthoDB" id="186786at2759"/>
<keyword evidence="4" id="KW-0812">Transmembrane</keyword>
<keyword evidence="3" id="KW-0012">Acyltransferase</keyword>